<organism evidence="2 3">
    <name type="scientific">Prymnesium parvum</name>
    <name type="common">Toxic golden alga</name>
    <dbReference type="NCBI Taxonomy" id="97485"/>
    <lineage>
        <taxon>Eukaryota</taxon>
        <taxon>Haptista</taxon>
        <taxon>Haptophyta</taxon>
        <taxon>Prymnesiophyceae</taxon>
        <taxon>Prymnesiales</taxon>
        <taxon>Prymnesiaceae</taxon>
        <taxon>Prymnesium</taxon>
    </lineage>
</organism>
<protein>
    <submittedName>
        <fullName evidence="2">Uncharacterized protein</fullName>
    </submittedName>
</protein>
<dbReference type="Proteomes" id="UP001515480">
    <property type="component" value="Unassembled WGS sequence"/>
</dbReference>
<keyword evidence="3" id="KW-1185">Reference proteome</keyword>
<feature type="transmembrane region" description="Helical" evidence="1">
    <location>
        <begin position="284"/>
        <end position="305"/>
    </location>
</feature>
<evidence type="ECO:0000313" key="2">
    <source>
        <dbReference type="EMBL" id="KAL1528907.1"/>
    </source>
</evidence>
<accession>A0AB34K678</accession>
<dbReference type="EMBL" id="JBGBPQ010000002">
    <property type="protein sequence ID" value="KAL1528907.1"/>
    <property type="molecule type" value="Genomic_DNA"/>
</dbReference>
<keyword evidence="1" id="KW-0472">Membrane</keyword>
<keyword evidence="1" id="KW-0812">Transmembrane</keyword>
<gene>
    <name evidence="2" type="ORF">AB1Y20_010229</name>
</gene>
<keyword evidence="1" id="KW-1133">Transmembrane helix</keyword>
<proteinExistence type="predicted"/>
<dbReference type="AlphaFoldDB" id="A0AB34K678"/>
<comment type="caution">
    <text evidence="2">The sequence shown here is derived from an EMBL/GenBank/DDBJ whole genome shotgun (WGS) entry which is preliminary data.</text>
</comment>
<evidence type="ECO:0000256" key="1">
    <source>
        <dbReference type="SAM" id="Phobius"/>
    </source>
</evidence>
<evidence type="ECO:0000313" key="3">
    <source>
        <dbReference type="Proteomes" id="UP001515480"/>
    </source>
</evidence>
<sequence length="325" mass="35699">MAPLLAPGSFSSPLHAYATSAAPPAELLAVGIDALLHLTPPLPSHLALSRLRGGFFSAAASEMSDQSVQAYEWTVNVATAGALVAGGSLASLFDHGLHVDLSQRTHMIGGKHVAQLVHHVRMFSSVLLSLSFAFEICVVFSATVTGTMLLSGGRSEHPFDPLAFSATHLLQRELEFEYCLIRAGFFQGLINWLTAIGLRFVVSLMAPPDEAEVDGDNFEDNLALAQKRMWLGLGLMLMMFSLVAMMLSFYNYHLNYYPNYFAMLHRLGVLAWERYIVCFPVRVLPLVGAVFFVSACLLISVSFMWPFEPRLLEKFVAKISPARAK</sequence>
<feature type="transmembrane region" description="Helical" evidence="1">
    <location>
        <begin position="230"/>
        <end position="250"/>
    </location>
</feature>
<name>A0AB34K678_PRYPA</name>
<reference evidence="2 3" key="1">
    <citation type="journal article" date="2024" name="Science">
        <title>Giant polyketide synthase enzymes in the biosynthesis of giant marine polyether toxins.</title>
        <authorList>
            <person name="Fallon T.R."/>
            <person name="Shende V.V."/>
            <person name="Wierzbicki I.H."/>
            <person name="Pendleton A.L."/>
            <person name="Watervoot N.F."/>
            <person name="Auber R.P."/>
            <person name="Gonzalez D.J."/>
            <person name="Wisecaver J.H."/>
            <person name="Moore B.S."/>
        </authorList>
    </citation>
    <scope>NUCLEOTIDE SEQUENCE [LARGE SCALE GENOMIC DNA]</scope>
    <source>
        <strain evidence="2 3">12B1</strain>
    </source>
</reference>